<dbReference type="RefSeq" id="WP_067872009.1">
    <property type="nucleotide sequence ID" value="NZ_CP013979.1"/>
</dbReference>
<dbReference type="InterPro" id="IPR036388">
    <property type="entry name" value="WH-like_DNA-bd_sf"/>
</dbReference>
<evidence type="ECO:0000259" key="4">
    <source>
        <dbReference type="PROSITE" id="PS50949"/>
    </source>
</evidence>
<evidence type="ECO:0000313" key="5">
    <source>
        <dbReference type="EMBL" id="ANJ25552.1"/>
    </source>
</evidence>
<dbReference type="Gene3D" id="1.10.10.10">
    <property type="entry name" value="Winged helix-like DNA-binding domain superfamily/Winged helix DNA-binding domain"/>
    <property type="match status" value="1"/>
</dbReference>
<feature type="domain" description="HTH gntR-type" evidence="4">
    <location>
        <begin position="19"/>
        <end position="87"/>
    </location>
</feature>
<dbReference type="AlphaFoldDB" id="A0A191WBD5"/>
<dbReference type="SUPFAM" id="SSF46785">
    <property type="entry name" value="Winged helix' DNA-binding domain"/>
    <property type="match status" value="1"/>
</dbReference>
<keyword evidence="6" id="KW-1185">Reference proteome</keyword>
<keyword evidence="3" id="KW-0804">Transcription</keyword>
<dbReference type="Proteomes" id="UP000078437">
    <property type="component" value="Chromosome"/>
</dbReference>
<evidence type="ECO:0000313" key="6">
    <source>
        <dbReference type="Proteomes" id="UP000078437"/>
    </source>
</evidence>
<reference evidence="6" key="2">
    <citation type="submission" date="2016-01" db="EMBL/GenBank/DDBJ databases">
        <title>Complete genome sequence of Agromyces aureus AR33T and comparison with related organisms.</title>
        <authorList>
            <person name="Corretto E."/>
            <person name="Antonielli L."/>
            <person name="Sessitsch A."/>
            <person name="Brader G."/>
        </authorList>
    </citation>
    <scope>NUCLEOTIDE SEQUENCE [LARGE SCALE GENOMIC DNA]</scope>
    <source>
        <strain evidence="6">AR33</strain>
    </source>
</reference>
<dbReference type="GO" id="GO:0003700">
    <property type="term" value="F:DNA-binding transcription factor activity"/>
    <property type="evidence" value="ECO:0007669"/>
    <property type="project" value="InterPro"/>
</dbReference>
<evidence type="ECO:0000256" key="1">
    <source>
        <dbReference type="ARBA" id="ARBA00023015"/>
    </source>
</evidence>
<reference evidence="5 6" key="1">
    <citation type="journal article" date="2016" name="Int. J. Syst. Evol. Microbiol.">
        <title>Agromyces aureus sp. nov., isolated from the rhizosphere of Salix caprea L. grown in a heavy-metal-contaminated soil.</title>
        <authorList>
            <person name="Corretto E."/>
            <person name="Antonielli L."/>
            <person name="Sessitsch A."/>
            <person name="Compant S."/>
            <person name="Gorfer M."/>
            <person name="Kuffner M."/>
            <person name="Brader G."/>
        </authorList>
    </citation>
    <scope>NUCLEOTIDE SEQUENCE [LARGE SCALE GENOMIC DNA]</scope>
    <source>
        <strain evidence="5 6">AR33</strain>
    </source>
</reference>
<keyword evidence="1" id="KW-0805">Transcription regulation</keyword>
<proteinExistence type="predicted"/>
<name>A0A191WBD5_9MICO</name>
<keyword evidence="2" id="KW-0238">DNA-binding</keyword>
<dbReference type="STRING" id="453304.ATC03_00955"/>
<gene>
    <name evidence="5" type="ORF">ATC03_00955</name>
</gene>
<dbReference type="SMART" id="SM00345">
    <property type="entry name" value="HTH_GNTR"/>
    <property type="match status" value="1"/>
</dbReference>
<sequence>MTDAAGGPFALSIDPAASAPPYEQLRRQVVEAVTAGSLAPGTRMPTVRALATELDLAVNTVAKAYKSLEADGVIEGRGRAGTFVSATGDPSTQQAQLAAIAYADRVHHLGLDDDAALALVASALRARAAPPVE</sequence>
<dbReference type="EMBL" id="CP013979">
    <property type="protein sequence ID" value="ANJ25552.1"/>
    <property type="molecule type" value="Genomic_DNA"/>
</dbReference>
<dbReference type="KEGG" id="agy:ATC03_00955"/>
<evidence type="ECO:0000256" key="3">
    <source>
        <dbReference type="ARBA" id="ARBA00023163"/>
    </source>
</evidence>
<dbReference type="CDD" id="cd07377">
    <property type="entry name" value="WHTH_GntR"/>
    <property type="match status" value="1"/>
</dbReference>
<dbReference type="Pfam" id="PF00392">
    <property type="entry name" value="GntR"/>
    <property type="match status" value="1"/>
</dbReference>
<dbReference type="GO" id="GO:0003677">
    <property type="term" value="F:DNA binding"/>
    <property type="evidence" value="ECO:0007669"/>
    <property type="project" value="UniProtKB-KW"/>
</dbReference>
<dbReference type="PROSITE" id="PS50949">
    <property type="entry name" value="HTH_GNTR"/>
    <property type="match status" value="1"/>
</dbReference>
<protein>
    <submittedName>
        <fullName evidence="5">GntR family transcriptional regulator</fullName>
    </submittedName>
</protein>
<evidence type="ECO:0000256" key="2">
    <source>
        <dbReference type="ARBA" id="ARBA00023125"/>
    </source>
</evidence>
<dbReference type="InterPro" id="IPR000524">
    <property type="entry name" value="Tscrpt_reg_HTH_GntR"/>
</dbReference>
<dbReference type="PANTHER" id="PTHR38445:SF9">
    <property type="entry name" value="HTH-TYPE TRANSCRIPTIONAL REPRESSOR YTRA"/>
    <property type="match status" value="1"/>
</dbReference>
<organism evidence="5 6">
    <name type="scientific">Agromyces aureus</name>
    <dbReference type="NCBI Taxonomy" id="453304"/>
    <lineage>
        <taxon>Bacteria</taxon>
        <taxon>Bacillati</taxon>
        <taxon>Actinomycetota</taxon>
        <taxon>Actinomycetes</taxon>
        <taxon>Micrococcales</taxon>
        <taxon>Microbacteriaceae</taxon>
        <taxon>Agromyces</taxon>
    </lineage>
</organism>
<dbReference type="InterPro" id="IPR036390">
    <property type="entry name" value="WH_DNA-bd_sf"/>
</dbReference>
<accession>A0A191WBD5</accession>
<dbReference type="OrthoDB" id="4307011at2"/>
<dbReference type="PANTHER" id="PTHR38445">
    <property type="entry name" value="HTH-TYPE TRANSCRIPTIONAL REPRESSOR YTRA"/>
    <property type="match status" value="1"/>
</dbReference>